<evidence type="ECO:0000313" key="4">
    <source>
        <dbReference type="Proteomes" id="UP000237144"/>
    </source>
</evidence>
<dbReference type="OrthoDB" id="2126185at2759"/>
<feature type="transmembrane region" description="Helical" evidence="2">
    <location>
        <begin position="6"/>
        <end position="26"/>
    </location>
</feature>
<feature type="transmembrane region" description="Helical" evidence="2">
    <location>
        <begin position="134"/>
        <end position="157"/>
    </location>
</feature>
<organism evidence="3 4">
    <name type="scientific">Rhodotorula taiwanensis</name>
    <dbReference type="NCBI Taxonomy" id="741276"/>
    <lineage>
        <taxon>Eukaryota</taxon>
        <taxon>Fungi</taxon>
        <taxon>Dikarya</taxon>
        <taxon>Basidiomycota</taxon>
        <taxon>Pucciniomycotina</taxon>
        <taxon>Microbotryomycetes</taxon>
        <taxon>Sporidiobolales</taxon>
        <taxon>Sporidiobolaceae</taxon>
        <taxon>Rhodotorula</taxon>
    </lineage>
</organism>
<reference evidence="3 4" key="1">
    <citation type="journal article" date="2018" name="Front. Microbiol.">
        <title>Prospects for Fungal Bioremediation of Acidic Radioactive Waste Sites: Characterization and Genome Sequence of Rhodotorula taiwanensis MD1149.</title>
        <authorList>
            <person name="Tkavc R."/>
            <person name="Matrosova V.Y."/>
            <person name="Grichenko O.E."/>
            <person name="Gostincar C."/>
            <person name="Volpe R.P."/>
            <person name="Klimenkova P."/>
            <person name="Gaidamakova E.K."/>
            <person name="Zhou C.E."/>
            <person name="Stewart B.J."/>
            <person name="Lyman M.G."/>
            <person name="Malfatti S.A."/>
            <person name="Rubinfeld B."/>
            <person name="Courtot M."/>
            <person name="Singh J."/>
            <person name="Dalgard C.L."/>
            <person name="Hamilton T."/>
            <person name="Frey K.G."/>
            <person name="Gunde-Cimerman N."/>
            <person name="Dugan L."/>
            <person name="Daly M.J."/>
        </authorList>
    </citation>
    <scope>NUCLEOTIDE SEQUENCE [LARGE SCALE GENOMIC DNA]</scope>
    <source>
        <strain evidence="3 4">MD1149</strain>
    </source>
</reference>
<feature type="transmembrane region" description="Helical" evidence="2">
    <location>
        <begin position="208"/>
        <end position="226"/>
    </location>
</feature>
<keyword evidence="2" id="KW-1133">Transmembrane helix</keyword>
<accession>A0A2S5B009</accession>
<gene>
    <name evidence="3" type="ORF">BMF94_6888</name>
</gene>
<evidence type="ECO:0000256" key="2">
    <source>
        <dbReference type="SAM" id="Phobius"/>
    </source>
</evidence>
<proteinExistence type="predicted"/>
<dbReference type="Proteomes" id="UP000237144">
    <property type="component" value="Unassembled WGS sequence"/>
</dbReference>
<name>A0A2S5B009_9BASI</name>
<sequence length="400" mass="43751">MSLTVQHLPLVGYAATIAVTLGKVVPTVFKRKQTATSLAFLSMAVGGLATTWTYMALYFQKSFTDSATRHATPVALYTTSQWLADVSLFQEAWGYVCGGNARWWWSQQLCQWTVGPLTLLMATEGRKFGVKRQWAFMLLGQLVAVSVAQSLFFAAIVSAAAMHAANVHPVQKVKSETTYGTLAVILLATASSAFVPHTVGTWRFLPNLLAMHALILLPFVPAVAKYDKPTSPRMSRLYLNFALISMRFQVPVAMQLLTDGEPVSLQLVLDRLPAFYLSAWKVLNSHPAQASISWDVLFSTVSALAYLVWSSRSLQSVRPIERTSWQILLALIGTTPLIGIAATVSIGLAVREGRREAAAAAEAKMEQARRDKIQNEVAEALRADAAETDDAATDESKKDQ</sequence>
<keyword evidence="1" id="KW-0175">Coiled coil</keyword>
<feature type="transmembrane region" description="Helical" evidence="2">
    <location>
        <begin position="329"/>
        <end position="350"/>
    </location>
</feature>
<feature type="transmembrane region" description="Helical" evidence="2">
    <location>
        <begin position="292"/>
        <end position="309"/>
    </location>
</feature>
<feature type="transmembrane region" description="Helical" evidence="2">
    <location>
        <begin position="38"/>
        <end position="59"/>
    </location>
</feature>
<keyword evidence="2" id="KW-0472">Membrane</keyword>
<keyword evidence="4" id="KW-1185">Reference proteome</keyword>
<dbReference type="EMBL" id="PJQD01000145">
    <property type="protein sequence ID" value="POY70114.1"/>
    <property type="molecule type" value="Genomic_DNA"/>
</dbReference>
<dbReference type="AlphaFoldDB" id="A0A2S5B009"/>
<evidence type="ECO:0000256" key="1">
    <source>
        <dbReference type="SAM" id="Coils"/>
    </source>
</evidence>
<protein>
    <submittedName>
        <fullName evidence="3">Uncharacterized protein</fullName>
    </submittedName>
</protein>
<feature type="transmembrane region" description="Helical" evidence="2">
    <location>
        <begin position="178"/>
        <end position="196"/>
    </location>
</feature>
<feature type="coiled-coil region" evidence="1">
    <location>
        <begin position="351"/>
        <end position="383"/>
    </location>
</feature>
<comment type="caution">
    <text evidence="3">The sequence shown here is derived from an EMBL/GenBank/DDBJ whole genome shotgun (WGS) entry which is preliminary data.</text>
</comment>
<keyword evidence="2" id="KW-0812">Transmembrane</keyword>
<evidence type="ECO:0000313" key="3">
    <source>
        <dbReference type="EMBL" id="POY70114.1"/>
    </source>
</evidence>